<dbReference type="SUPFAM" id="SSF55874">
    <property type="entry name" value="ATPase domain of HSP90 chaperone/DNA topoisomerase II/histidine kinase"/>
    <property type="match status" value="1"/>
</dbReference>
<dbReference type="Gene3D" id="3.30.565.10">
    <property type="entry name" value="Histidine kinase-like ATPase, C-terminal domain"/>
    <property type="match status" value="1"/>
</dbReference>
<dbReference type="EC" id="2.7.13.3" evidence="3"/>
<evidence type="ECO:0000256" key="4">
    <source>
        <dbReference type="ARBA" id="ARBA00022475"/>
    </source>
</evidence>
<name>A0AA37VUV9_9GAMM</name>
<evidence type="ECO:0000256" key="3">
    <source>
        <dbReference type="ARBA" id="ARBA00012438"/>
    </source>
</evidence>
<dbReference type="InterPro" id="IPR004358">
    <property type="entry name" value="Sig_transdc_His_kin-like_C"/>
</dbReference>
<dbReference type="InterPro" id="IPR003661">
    <property type="entry name" value="HisK_dim/P_dom"/>
</dbReference>
<evidence type="ECO:0000256" key="12">
    <source>
        <dbReference type="ARBA" id="ARBA00022989"/>
    </source>
</evidence>
<comment type="caution">
    <text evidence="18">The sequence shown here is derived from an EMBL/GenBank/DDBJ whole genome shotgun (WGS) entry which is preliminary data.</text>
</comment>
<dbReference type="PROSITE" id="PS50885">
    <property type="entry name" value="HAMP"/>
    <property type="match status" value="1"/>
</dbReference>
<dbReference type="GO" id="GO:0000155">
    <property type="term" value="F:phosphorelay sensor kinase activity"/>
    <property type="evidence" value="ECO:0007669"/>
    <property type="project" value="InterPro"/>
</dbReference>
<dbReference type="InterPro" id="IPR003660">
    <property type="entry name" value="HAMP_dom"/>
</dbReference>
<organism evidence="18 19">
    <name type="scientific">Paraferrimonas sedimenticola</name>
    <dbReference type="NCBI Taxonomy" id="375674"/>
    <lineage>
        <taxon>Bacteria</taxon>
        <taxon>Pseudomonadati</taxon>
        <taxon>Pseudomonadota</taxon>
        <taxon>Gammaproteobacteria</taxon>
        <taxon>Alteromonadales</taxon>
        <taxon>Ferrimonadaceae</taxon>
        <taxon>Paraferrimonas</taxon>
    </lineage>
</organism>
<evidence type="ECO:0000256" key="5">
    <source>
        <dbReference type="ARBA" id="ARBA00022519"/>
    </source>
</evidence>
<dbReference type="SMART" id="SM00387">
    <property type="entry name" value="HATPase_c"/>
    <property type="match status" value="1"/>
</dbReference>
<keyword evidence="8 15" id="KW-0812">Transmembrane</keyword>
<evidence type="ECO:0000256" key="14">
    <source>
        <dbReference type="ARBA" id="ARBA00023136"/>
    </source>
</evidence>
<dbReference type="Gene3D" id="1.10.287.130">
    <property type="match status" value="1"/>
</dbReference>
<dbReference type="SMART" id="SM00304">
    <property type="entry name" value="HAMP"/>
    <property type="match status" value="1"/>
</dbReference>
<feature type="domain" description="Histidine kinase" evidence="16">
    <location>
        <begin position="220"/>
        <end position="419"/>
    </location>
</feature>
<dbReference type="SUPFAM" id="SSF158472">
    <property type="entry name" value="HAMP domain-like"/>
    <property type="match status" value="1"/>
</dbReference>
<dbReference type="InterPro" id="IPR036097">
    <property type="entry name" value="HisK_dim/P_sf"/>
</dbReference>
<sequence>MIGSVLLINQLVSYVTVAVYVIKPTSQQLNELMGRQINQLFIDGVELTAENPTFAEALRAKSRDDELQIFTPKQARENGVEQAVYYGFLSDQMSEQLGGEADVRITSGEQYLVWVRPPQAPSIWIRIPLPGVSDSNISPLTLYLLVIGALSVLGGWLFARQQSRPLRRLQRAAISVSQGQYPDPLPLQGSAEVEAVTKAFNQMSDSMKQLEADRALLMAGISHDLRTPLTRIRLASEMMSEQDEYLQQGIAHDIEDMDEIINQFIAFIRTDQQENRVDCSLSELLKEVAEAERHRISELETDFEPLPELKLNPVAFKRVIGNLVENALRYGNGMVRLSCGQSSEAVWFSIEDNGPGIPDDKIKDLFQPFTQGDSARGSVGSGLGLAIVRRVVRGHGGEIRLSNRIGGGLRAQVSLPLGAVD</sequence>
<evidence type="ECO:0000313" key="19">
    <source>
        <dbReference type="Proteomes" id="UP001161422"/>
    </source>
</evidence>
<evidence type="ECO:0000256" key="9">
    <source>
        <dbReference type="ARBA" id="ARBA00022741"/>
    </source>
</evidence>
<dbReference type="InterPro" id="IPR050980">
    <property type="entry name" value="2C_sensor_his_kinase"/>
</dbReference>
<evidence type="ECO:0000256" key="8">
    <source>
        <dbReference type="ARBA" id="ARBA00022692"/>
    </source>
</evidence>
<dbReference type="Pfam" id="PF00672">
    <property type="entry name" value="HAMP"/>
    <property type="match status" value="1"/>
</dbReference>
<evidence type="ECO:0000256" key="13">
    <source>
        <dbReference type="ARBA" id="ARBA00023012"/>
    </source>
</evidence>
<feature type="domain" description="HAMP" evidence="17">
    <location>
        <begin position="160"/>
        <end position="212"/>
    </location>
</feature>
<dbReference type="PROSITE" id="PS50109">
    <property type="entry name" value="HIS_KIN"/>
    <property type="match status" value="1"/>
</dbReference>
<reference evidence="18" key="2">
    <citation type="submission" date="2023-01" db="EMBL/GenBank/DDBJ databases">
        <title>Draft genome sequence of Paraferrimonas sedimenticola strain NBRC 101628.</title>
        <authorList>
            <person name="Sun Q."/>
            <person name="Mori K."/>
        </authorList>
    </citation>
    <scope>NUCLEOTIDE SEQUENCE</scope>
    <source>
        <strain evidence="18">NBRC 101628</strain>
    </source>
</reference>
<dbReference type="GO" id="GO:0005886">
    <property type="term" value="C:plasma membrane"/>
    <property type="evidence" value="ECO:0007669"/>
    <property type="project" value="UniProtKB-SubCell"/>
</dbReference>
<dbReference type="EMBL" id="BSNC01000003">
    <property type="protein sequence ID" value="GLP95936.1"/>
    <property type="molecule type" value="Genomic_DNA"/>
</dbReference>
<evidence type="ECO:0000256" key="15">
    <source>
        <dbReference type="SAM" id="Phobius"/>
    </source>
</evidence>
<evidence type="ECO:0000259" key="17">
    <source>
        <dbReference type="PROSITE" id="PS50885"/>
    </source>
</evidence>
<dbReference type="InterPro" id="IPR005467">
    <property type="entry name" value="His_kinase_dom"/>
</dbReference>
<dbReference type="InterPro" id="IPR003594">
    <property type="entry name" value="HATPase_dom"/>
</dbReference>
<keyword evidence="4" id="KW-1003">Cell membrane</keyword>
<dbReference type="SMART" id="SM00388">
    <property type="entry name" value="HisKA"/>
    <property type="match status" value="1"/>
</dbReference>
<dbReference type="CDD" id="cd00082">
    <property type="entry name" value="HisKA"/>
    <property type="match status" value="1"/>
</dbReference>
<dbReference type="Gene3D" id="1.10.8.500">
    <property type="entry name" value="HAMP domain in histidine kinase"/>
    <property type="match status" value="1"/>
</dbReference>
<evidence type="ECO:0000256" key="6">
    <source>
        <dbReference type="ARBA" id="ARBA00022553"/>
    </source>
</evidence>
<evidence type="ECO:0000259" key="16">
    <source>
        <dbReference type="PROSITE" id="PS50109"/>
    </source>
</evidence>
<keyword evidence="12 15" id="KW-1133">Transmembrane helix</keyword>
<keyword evidence="14 15" id="KW-0472">Membrane</keyword>
<dbReference type="PANTHER" id="PTHR44936">
    <property type="entry name" value="SENSOR PROTEIN CREC"/>
    <property type="match status" value="1"/>
</dbReference>
<reference evidence="18" key="1">
    <citation type="journal article" date="2014" name="Int. J. Syst. Evol. Microbiol.">
        <title>Complete genome sequence of Corynebacterium casei LMG S-19264T (=DSM 44701T), isolated from a smear-ripened cheese.</title>
        <authorList>
            <consortium name="US DOE Joint Genome Institute (JGI-PGF)"/>
            <person name="Walter F."/>
            <person name="Albersmeier A."/>
            <person name="Kalinowski J."/>
            <person name="Ruckert C."/>
        </authorList>
    </citation>
    <scope>NUCLEOTIDE SEQUENCE</scope>
    <source>
        <strain evidence="18">NBRC 101628</strain>
    </source>
</reference>
<keyword evidence="10 18" id="KW-0418">Kinase</keyword>
<comment type="subcellular location">
    <subcellularLocation>
        <location evidence="2">Cell inner membrane</location>
        <topology evidence="2">Multi-pass membrane protein</topology>
    </subcellularLocation>
</comment>
<evidence type="ECO:0000256" key="1">
    <source>
        <dbReference type="ARBA" id="ARBA00000085"/>
    </source>
</evidence>
<dbReference type="Pfam" id="PF02518">
    <property type="entry name" value="HATPase_c"/>
    <property type="match status" value="1"/>
</dbReference>
<dbReference type="PRINTS" id="PR00344">
    <property type="entry name" value="BCTRLSENSOR"/>
</dbReference>
<accession>A0AA37VUV9</accession>
<feature type="transmembrane region" description="Helical" evidence="15">
    <location>
        <begin position="140"/>
        <end position="159"/>
    </location>
</feature>
<evidence type="ECO:0000256" key="2">
    <source>
        <dbReference type="ARBA" id="ARBA00004429"/>
    </source>
</evidence>
<evidence type="ECO:0000256" key="10">
    <source>
        <dbReference type="ARBA" id="ARBA00022777"/>
    </source>
</evidence>
<keyword evidence="19" id="KW-1185">Reference proteome</keyword>
<dbReference type="SUPFAM" id="SSF47384">
    <property type="entry name" value="Homodimeric domain of signal transducing histidine kinase"/>
    <property type="match status" value="1"/>
</dbReference>
<dbReference type="GO" id="GO:0005524">
    <property type="term" value="F:ATP binding"/>
    <property type="evidence" value="ECO:0007669"/>
    <property type="project" value="UniProtKB-KW"/>
</dbReference>
<keyword evidence="6" id="KW-0597">Phosphoprotein</keyword>
<dbReference type="AlphaFoldDB" id="A0AA37VUV9"/>
<dbReference type="CDD" id="cd06225">
    <property type="entry name" value="HAMP"/>
    <property type="match status" value="1"/>
</dbReference>
<dbReference type="PANTHER" id="PTHR44936:SF5">
    <property type="entry name" value="SENSOR HISTIDINE KINASE ENVZ"/>
    <property type="match status" value="1"/>
</dbReference>
<evidence type="ECO:0000256" key="7">
    <source>
        <dbReference type="ARBA" id="ARBA00022679"/>
    </source>
</evidence>
<keyword evidence="7" id="KW-0808">Transferase</keyword>
<proteinExistence type="predicted"/>
<dbReference type="FunFam" id="1.10.287.130:FF:000006">
    <property type="entry name" value="Osmolarity two-component histidine kinase EnvZ"/>
    <property type="match status" value="1"/>
</dbReference>
<keyword evidence="13" id="KW-0902">Two-component regulatory system</keyword>
<dbReference type="Pfam" id="PF00512">
    <property type="entry name" value="HisKA"/>
    <property type="match status" value="1"/>
</dbReference>
<evidence type="ECO:0000256" key="11">
    <source>
        <dbReference type="ARBA" id="ARBA00022840"/>
    </source>
</evidence>
<keyword evidence="9" id="KW-0547">Nucleotide-binding</keyword>
<dbReference type="NCBIfam" id="NF007004">
    <property type="entry name" value="PRK09467.1"/>
    <property type="match status" value="1"/>
</dbReference>
<evidence type="ECO:0000313" key="18">
    <source>
        <dbReference type="EMBL" id="GLP95936.1"/>
    </source>
</evidence>
<protein>
    <recommendedName>
        <fullName evidence="3">histidine kinase</fullName>
        <ecNumber evidence="3">2.7.13.3</ecNumber>
    </recommendedName>
</protein>
<gene>
    <name evidence="18" type="primary">envZ</name>
    <name evidence="18" type="ORF">GCM10007895_12420</name>
</gene>
<keyword evidence="5" id="KW-0997">Cell inner membrane</keyword>
<dbReference type="InterPro" id="IPR036890">
    <property type="entry name" value="HATPase_C_sf"/>
</dbReference>
<comment type="catalytic activity">
    <reaction evidence="1">
        <text>ATP + protein L-histidine = ADP + protein N-phospho-L-histidine.</text>
        <dbReference type="EC" id="2.7.13.3"/>
    </reaction>
</comment>
<keyword evidence="11" id="KW-0067">ATP-binding</keyword>
<dbReference type="Proteomes" id="UP001161422">
    <property type="component" value="Unassembled WGS sequence"/>
</dbReference>